<dbReference type="PANTHER" id="PTHR33021">
    <property type="entry name" value="BLUE COPPER PROTEIN"/>
    <property type="match status" value="1"/>
</dbReference>
<proteinExistence type="predicted"/>
<accession>A0A834YM68</accession>
<dbReference type="FunFam" id="2.60.40.420:FF:000034">
    <property type="entry name" value="Cupredoxin superfamily protein"/>
    <property type="match status" value="1"/>
</dbReference>
<evidence type="ECO:0000256" key="1">
    <source>
        <dbReference type="ARBA" id="ARBA00023157"/>
    </source>
</evidence>
<evidence type="ECO:0000256" key="3">
    <source>
        <dbReference type="SAM" id="SignalP"/>
    </source>
</evidence>
<feature type="domain" description="Phytocyanin" evidence="4">
    <location>
        <begin position="30"/>
        <end position="129"/>
    </location>
</feature>
<dbReference type="Gene3D" id="2.60.40.420">
    <property type="entry name" value="Cupredoxins - blue copper proteins"/>
    <property type="match status" value="1"/>
</dbReference>
<evidence type="ECO:0000259" key="4">
    <source>
        <dbReference type="PROSITE" id="PS51485"/>
    </source>
</evidence>
<dbReference type="InterPro" id="IPR003245">
    <property type="entry name" value="Phytocyanin_dom"/>
</dbReference>
<keyword evidence="3" id="KW-0732">Signal</keyword>
<evidence type="ECO:0000256" key="2">
    <source>
        <dbReference type="ARBA" id="ARBA00023180"/>
    </source>
</evidence>
<feature type="chain" id="PRO_5033011027" description="Phytocyanin domain-containing protein" evidence="3">
    <location>
        <begin position="23"/>
        <end position="178"/>
    </location>
</feature>
<dbReference type="GO" id="GO:0005886">
    <property type="term" value="C:plasma membrane"/>
    <property type="evidence" value="ECO:0007669"/>
    <property type="project" value="TreeGrafter"/>
</dbReference>
<dbReference type="SUPFAM" id="SSF49503">
    <property type="entry name" value="Cupredoxins"/>
    <property type="match status" value="1"/>
</dbReference>
<dbReference type="GO" id="GO:0009055">
    <property type="term" value="F:electron transfer activity"/>
    <property type="evidence" value="ECO:0007669"/>
    <property type="project" value="InterPro"/>
</dbReference>
<dbReference type="Proteomes" id="UP000655225">
    <property type="component" value="Unassembled WGS sequence"/>
</dbReference>
<keyword evidence="1" id="KW-1015">Disulfide bond</keyword>
<keyword evidence="2" id="KW-0325">Glycoprotein</keyword>
<dbReference type="InterPro" id="IPR039391">
    <property type="entry name" value="Phytocyanin-like"/>
</dbReference>
<dbReference type="OMA" id="ANTGVKW"/>
<dbReference type="Pfam" id="PF02298">
    <property type="entry name" value="Cu_bind_like"/>
    <property type="match status" value="1"/>
</dbReference>
<comment type="caution">
    <text evidence="5">The sequence shown here is derived from an EMBL/GenBank/DDBJ whole genome shotgun (WGS) entry which is preliminary data.</text>
</comment>
<evidence type="ECO:0000313" key="6">
    <source>
        <dbReference type="Proteomes" id="UP000655225"/>
    </source>
</evidence>
<evidence type="ECO:0000313" key="5">
    <source>
        <dbReference type="EMBL" id="KAF8391629.1"/>
    </source>
</evidence>
<gene>
    <name evidence="5" type="ORF">HHK36_023935</name>
</gene>
<dbReference type="PANTHER" id="PTHR33021:SF31">
    <property type="entry name" value="OS02G0720100 PROTEIN"/>
    <property type="match status" value="1"/>
</dbReference>
<keyword evidence="6" id="KW-1185">Reference proteome</keyword>
<dbReference type="AlphaFoldDB" id="A0A834YM68"/>
<feature type="signal peptide" evidence="3">
    <location>
        <begin position="1"/>
        <end position="22"/>
    </location>
</feature>
<name>A0A834YM68_TETSI</name>
<dbReference type="PROSITE" id="PS51485">
    <property type="entry name" value="PHYTOCYANIN"/>
    <property type="match status" value="1"/>
</dbReference>
<dbReference type="EMBL" id="JABCRI010000017">
    <property type="protein sequence ID" value="KAF8391629.1"/>
    <property type="molecule type" value="Genomic_DNA"/>
</dbReference>
<dbReference type="OrthoDB" id="1896188at2759"/>
<reference evidence="5 6" key="1">
    <citation type="submission" date="2020-04" db="EMBL/GenBank/DDBJ databases">
        <title>Plant Genome Project.</title>
        <authorList>
            <person name="Zhang R.-G."/>
        </authorList>
    </citation>
    <scope>NUCLEOTIDE SEQUENCE [LARGE SCALE GENOMIC DNA]</scope>
    <source>
        <strain evidence="5">YNK0</strain>
        <tissue evidence="5">Leaf</tissue>
    </source>
</reference>
<organism evidence="5 6">
    <name type="scientific">Tetracentron sinense</name>
    <name type="common">Spur-leaf</name>
    <dbReference type="NCBI Taxonomy" id="13715"/>
    <lineage>
        <taxon>Eukaryota</taxon>
        <taxon>Viridiplantae</taxon>
        <taxon>Streptophyta</taxon>
        <taxon>Embryophyta</taxon>
        <taxon>Tracheophyta</taxon>
        <taxon>Spermatophyta</taxon>
        <taxon>Magnoliopsida</taxon>
        <taxon>Trochodendrales</taxon>
        <taxon>Trochodendraceae</taxon>
        <taxon>Tetracentron</taxon>
    </lineage>
</organism>
<dbReference type="InterPro" id="IPR008972">
    <property type="entry name" value="Cupredoxin"/>
</dbReference>
<sequence length="178" mass="19288">MSRAMRGSCMVIALVAISMSFGGRWVGAQVHHVVASDRGWDPSSDVGSWSSGRVFRVGDKIWFTYSATQESIAELQSIEEFKSCNISNPIRMYTDGLGVALDGEGTRYFASSRPESCRNGLKLHVEVLPTQPKPETQTTVSSDLLALAVGPTPSASVHLKGVSTLLWFVLALLCFMST</sequence>
<dbReference type="CDD" id="cd04216">
    <property type="entry name" value="Phytocyanin"/>
    <property type="match status" value="1"/>
</dbReference>
<protein>
    <recommendedName>
        <fullName evidence="4">Phytocyanin domain-containing protein</fullName>
    </recommendedName>
</protein>